<gene>
    <name evidence="1" type="ORF">UFOVP325_74</name>
    <name evidence="2" type="ORF">UFOVP430_69</name>
</gene>
<sequence length="66" mass="7245">MLDGDGMETLELQAYKIAQNATMYRGSAPCPLCGVVVNPVEFMYNKGLCSPCKETRLSNRIKGKMA</sequence>
<reference evidence="2" key="1">
    <citation type="submission" date="2020-04" db="EMBL/GenBank/DDBJ databases">
        <authorList>
            <person name="Chiriac C."/>
            <person name="Salcher M."/>
            <person name="Ghai R."/>
            <person name="Kavagutti S V."/>
        </authorList>
    </citation>
    <scope>NUCLEOTIDE SEQUENCE</scope>
</reference>
<name>A0A6J5MWE5_9CAUD</name>
<dbReference type="EMBL" id="LR796481">
    <property type="protein sequence ID" value="CAB4147999.1"/>
    <property type="molecule type" value="Genomic_DNA"/>
</dbReference>
<evidence type="ECO:0000313" key="2">
    <source>
        <dbReference type="EMBL" id="CAB4147999.1"/>
    </source>
</evidence>
<accession>A0A6J5MWE5</accession>
<protein>
    <submittedName>
        <fullName evidence="2">Uncharacterized protein</fullName>
    </submittedName>
</protein>
<evidence type="ECO:0000313" key="1">
    <source>
        <dbReference type="EMBL" id="CAB4137726.1"/>
    </source>
</evidence>
<organism evidence="2">
    <name type="scientific">uncultured Caudovirales phage</name>
    <dbReference type="NCBI Taxonomy" id="2100421"/>
    <lineage>
        <taxon>Viruses</taxon>
        <taxon>Duplodnaviria</taxon>
        <taxon>Heunggongvirae</taxon>
        <taxon>Uroviricota</taxon>
        <taxon>Caudoviricetes</taxon>
        <taxon>Peduoviridae</taxon>
        <taxon>Maltschvirus</taxon>
        <taxon>Maltschvirus maltsch</taxon>
    </lineage>
</organism>
<proteinExistence type="predicted"/>
<dbReference type="EMBL" id="LR796338">
    <property type="protein sequence ID" value="CAB4137726.1"/>
    <property type="molecule type" value="Genomic_DNA"/>
</dbReference>